<proteinExistence type="predicted"/>
<name>A0ABM9HG38_9BACT</name>
<reference evidence="1 2" key="1">
    <citation type="submission" date="2022-09" db="EMBL/GenBank/DDBJ databases">
        <authorList>
            <person name="Kop L."/>
        </authorList>
    </citation>
    <scope>NUCLEOTIDE SEQUENCE [LARGE SCALE GENOMIC DNA]</scope>
    <source>
        <strain evidence="1 2">347</strain>
    </source>
</reference>
<dbReference type="EMBL" id="OX336137">
    <property type="protein sequence ID" value="CAI2719126.1"/>
    <property type="molecule type" value="Genomic_DNA"/>
</dbReference>
<protein>
    <submittedName>
        <fullName evidence="1">Uncharacterized protein</fullName>
    </submittedName>
</protein>
<evidence type="ECO:0000313" key="1">
    <source>
        <dbReference type="EMBL" id="CAI2719126.1"/>
    </source>
</evidence>
<gene>
    <name evidence="1" type="ORF">NSPWAT_2270</name>
</gene>
<evidence type="ECO:0000313" key="2">
    <source>
        <dbReference type="Proteomes" id="UP001157733"/>
    </source>
</evidence>
<organism evidence="1 2">
    <name type="scientific">Nitrospina watsonii</name>
    <dbReference type="NCBI Taxonomy" id="1323948"/>
    <lineage>
        <taxon>Bacteria</taxon>
        <taxon>Pseudomonadati</taxon>
        <taxon>Nitrospinota/Tectimicrobiota group</taxon>
        <taxon>Nitrospinota</taxon>
        <taxon>Nitrospinia</taxon>
        <taxon>Nitrospinales</taxon>
        <taxon>Nitrospinaceae</taxon>
        <taxon>Nitrospina</taxon>
    </lineage>
</organism>
<keyword evidence="2" id="KW-1185">Reference proteome</keyword>
<accession>A0ABM9HG38</accession>
<dbReference type="Proteomes" id="UP001157733">
    <property type="component" value="Chromosome"/>
</dbReference>
<sequence>MKVPIPPHPCGNRNPIWIPGRLLIEVGTDFAKENSYSLKAEGRLRTRRETGGKRFGKTLSRATPPFLVIYPKPC</sequence>